<proteinExistence type="predicted"/>
<feature type="chain" id="PRO_5017657510" description="WG repeat-containing protein" evidence="1">
    <location>
        <begin position="23"/>
        <end position="331"/>
    </location>
</feature>
<dbReference type="EMBL" id="QPMM01000001">
    <property type="protein sequence ID" value="RFS26429.1"/>
    <property type="molecule type" value="Genomic_DNA"/>
</dbReference>
<accession>A0A3E1YGB8</accession>
<evidence type="ECO:0000313" key="2">
    <source>
        <dbReference type="EMBL" id="RFS26429.1"/>
    </source>
</evidence>
<organism evidence="2 3">
    <name type="scientific">Chitinophaga silvatica</name>
    <dbReference type="NCBI Taxonomy" id="2282649"/>
    <lineage>
        <taxon>Bacteria</taxon>
        <taxon>Pseudomonadati</taxon>
        <taxon>Bacteroidota</taxon>
        <taxon>Chitinophagia</taxon>
        <taxon>Chitinophagales</taxon>
        <taxon>Chitinophagaceae</taxon>
        <taxon>Chitinophaga</taxon>
    </lineage>
</organism>
<evidence type="ECO:0008006" key="4">
    <source>
        <dbReference type="Google" id="ProtNLM"/>
    </source>
</evidence>
<dbReference type="InterPro" id="IPR032774">
    <property type="entry name" value="WG_beta_rep"/>
</dbReference>
<keyword evidence="3" id="KW-1185">Reference proteome</keyword>
<dbReference type="PANTHER" id="PTHR37841:SF1">
    <property type="entry name" value="DUF3298 DOMAIN-CONTAINING PROTEIN"/>
    <property type="match status" value="1"/>
</dbReference>
<evidence type="ECO:0000313" key="3">
    <source>
        <dbReference type="Proteomes" id="UP000260644"/>
    </source>
</evidence>
<feature type="signal peptide" evidence="1">
    <location>
        <begin position="1"/>
        <end position="22"/>
    </location>
</feature>
<protein>
    <recommendedName>
        <fullName evidence="4">WG repeat-containing protein</fullName>
    </recommendedName>
</protein>
<dbReference type="RefSeq" id="WP_116973621.1">
    <property type="nucleotide sequence ID" value="NZ_QPMM01000001.1"/>
</dbReference>
<comment type="caution">
    <text evidence="2">The sequence shown here is derived from an EMBL/GenBank/DDBJ whole genome shotgun (WGS) entry which is preliminary data.</text>
</comment>
<dbReference type="Proteomes" id="UP000260644">
    <property type="component" value="Unassembled WGS sequence"/>
</dbReference>
<dbReference type="AlphaFoldDB" id="A0A3E1YGB8"/>
<name>A0A3E1YGB8_9BACT</name>
<sequence>MNIIKNISAATIMSLLVCSATAQEMGVVTGPTKETVKGEFLVPFLKGKLYGYSNEQKKIIIEPKFEHVSFFRGTAAKGVYKGKDVQIMRDGTFKTVIVKKEPPLVVERVPVQSMFTPAQQADDATLDIAGKHSFKFDKKTNTLYKSPAYDSVLYSFSDWKTVLVKLKGTGKVGMVDNSGNILIPFEYDEYVYDLGYFMEPELIMRKDGKLGVINKLNRILVPFEYTRIEFCGSVGNLFLYKGNKATLVDSQYKSLFADELIDPVVCIDIISAYTAKGAGYIDQKGNVIVPLKYKEVKPWGTEPAVYGFGWVTDKSGRSFFVNDKGVEFYSN</sequence>
<gene>
    <name evidence="2" type="ORF">DVR12_01170</name>
</gene>
<keyword evidence="1" id="KW-0732">Signal</keyword>
<dbReference type="PANTHER" id="PTHR37841">
    <property type="entry name" value="GLR2918 PROTEIN"/>
    <property type="match status" value="1"/>
</dbReference>
<evidence type="ECO:0000256" key="1">
    <source>
        <dbReference type="SAM" id="SignalP"/>
    </source>
</evidence>
<reference evidence="2 3" key="1">
    <citation type="submission" date="2018-07" db="EMBL/GenBank/DDBJ databases">
        <title>Chitinophaga K2CV101002-2 sp. nov., isolated from a monsoon evergreen broad-leaved forest soil.</title>
        <authorList>
            <person name="Lv Y."/>
        </authorList>
    </citation>
    <scope>NUCLEOTIDE SEQUENCE [LARGE SCALE GENOMIC DNA]</scope>
    <source>
        <strain evidence="2 3">GDMCC 1.1288</strain>
    </source>
</reference>
<dbReference type="Pfam" id="PF14903">
    <property type="entry name" value="WG_beta_rep"/>
    <property type="match status" value="4"/>
</dbReference>
<dbReference type="OrthoDB" id="2485468at2"/>